<dbReference type="GeneID" id="36831990"/>
<gene>
    <name evidence="1" type="ORF">DFR85_07500</name>
</gene>
<dbReference type="OrthoDB" id="40535at2157"/>
<dbReference type="Proteomes" id="UP000248044">
    <property type="component" value="Chromosome"/>
</dbReference>
<sequence length="121" mass="14892">MPRRRTTYYQRWLKNHVTITLRLSREEIEGIKKYKSEINLSYHDMLLDYFPLLSALKEFFKVLEVRGYLYDKADANNVRFMSEQYYQQLPERIRQFFEEKQFAIKEGFIMRSVKGYVLKKE</sequence>
<name>A0A2U9IEJ3_9CREN</name>
<dbReference type="KEGG" id="abri:DFR85_07500"/>
<evidence type="ECO:0000313" key="2">
    <source>
        <dbReference type="Proteomes" id="UP000248044"/>
    </source>
</evidence>
<dbReference type="RefSeq" id="WP_110270343.1">
    <property type="nucleotide sequence ID" value="NZ_CP029289.2"/>
</dbReference>
<dbReference type="AlphaFoldDB" id="A0A2U9IEJ3"/>
<keyword evidence="2" id="KW-1185">Reference proteome</keyword>
<evidence type="ECO:0000313" key="1">
    <source>
        <dbReference type="EMBL" id="AWR94462.1"/>
    </source>
</evidence>
<protein>
    <submittedName>
        <fullName evidence="1">Uncharacterized protein</fullName>
    </submittedName>
</protein>
<proteinExistence type="predicted"/>
<accession>A0A2U9IEJ3</accession>
<organism evidence="1 2">
    <name type="scientific">Acidianus brierleyi</name>
    <dbReference type="NCBI Taxonomy" id="41673"/>
    <lineage>
        <taxon>Archaea</taxon>
        <taxon>Thermoproteota</taxon>
        <taxon>Thermoprotei</taxon>
        <taxon>Sulfolobales</taxon>
        <taxon>Sulfolobaceae</taxon>
        <taxon>Acidianus</taxon>
    </lineage>
</organism>
<reference evidence="1 2" key="1">
    <citation type="submission" date="2018-05" db="EMBL/GenBank/DDBJ databases">
        <title>Complete Genome Sequences of Extremely Thermoacidophilic, Metal-Mobilizing Type-Strain Members of the Archaeal Family Sulfolobaceae: Acidianus brierleyi DSM-1651T, Acidianus sulfidivorans DSM-18786T, Metallosphaera hakonensis DSM-7519T, and Metallosphaera prunae DSM-10039T.</title>
        <authorList>
            <person name="Counts J.A."/>
            <person name="Kelly R.M."/>
        </authorList>
    </citation>
    <scope>NUCLEOTIDE SEQUENCE [LARGE SCALE GENOMIC DNA]</scope>
    <source>
        <strain evidence="1 2">DSM 1651</strain>
    </source>
</reference>
<dbReference type="EMBL" id="CP029289">
    <property type="protein sequence ID" value="AWR94462.1"/>
    <property type="molecule type" value="Genomic_DNA"/>
</dbReference>